<protein>
    <recommendedName>
        <fullName evidence="1">N-acetyltransferase domain-containing protein</fullName>
    </recommendedName>
</protein>
<dbReference type="EMBL" id="BAAANC010000005">
    <property type="protein sequence ID" value="GAA1560739.1"/>
    <property type="molecule type" value="Genomic_DNA"/>
</dbReference>
<dbReference type="PROSITE" id="PS51186">
    <property type="entry name" value="GNAT"/>
    <property type="match status" value="1"/>
</dbReference>
<proteinExistence type="predicted"/>
<keyword evidence="3" id="KW-1185">Reference proteome</keyword>
<dbReference type="SUPFAM" id="SSF55729">
    <property type="entry name" value="Acyl-CoA N-acyltransferases (Nat)"/>
    <property type="match status" value="2"/>
</dbReference>
<dbReference type="Pfam" id="PF00583">
    <property type="entry name" value="Acetyltransf_1"/>
    <property type="match status" value="1"/>
</dbReference>
<dbReference type="Gene3D" id="3.40.630.30">
    <property type="match status" value="1"/>
</dbReference>
<evidence type="ECO:0000313" key="2">
    <source>
        <dbReference type="EMBL" id="GAA1560739.1"/>
    </source>
</evidence>
<sequence length="320" mass="34736">MISSAVLPDGCTVRAPAPTDAEGIFDLISAYNTTVVGFADCALDDIAERIVEPGFDAGNDGWLVLAADGLPVGYGYAFDKGGGGDVEVDMISQDPAVASWLYDRTMGRAREIGREGGHAQITVDVFAYRADEGLRDLLSGHDFVSGTTYRRMRIDHTGPVAAAVLPPGVVVRRGMYDDESRRRAHDLIVECFRGQFGFVPRPHEDWLAFREASSLFAWSQLCLLEIDGKAVAFRDSCDMSLETANCGHIAGLGVLEEYRGRGLAKFLLYDAFALDAAAGRDGTILLVDTNNPTRALELYLSVGMTPSLTYDGWRRVLPVD</sequence>
<feature type="domain" description="N-acetyltransferase" evidence="1">
    <location>
        <begin position="169"/>
        <end position="320"/>
    </location>
</feature>
<evidence type="ECO:0000259" key="1">
    <source>
        <dbReference type="PROSITE" id="PS51186"/>
    </source>
</evidence>
<dbReference type="InterPro" id="IPR000182">
    <property type="entry name" value="GNAT_dom"/>
</dbReference>
<accession>A0ABP4NHD9</accession>
<comment type="caution">
    <text evidence="2">The sequence shown here is derived from an EMBL/GenBank/DDBJ whole genome shotgun (WGS) entry which is preliminary data.</text>
</comment>
<evidence type="ECO:0000313" key="3">
    <source>
        <dbReference type="Proteomes" id="UP001500363"/>
    </source>
</evidence>
<organism evidence="2 3">
    <name type="scientific">Kribbella lupini</name>
    <dbReference type="NCBI Taxonomy" id="291602"/>
    <lineage>
        <taxon>Bacteria</taxon>
        <taxon>Bacillati</taxon>
        <taxon>Actinomycetota</taxon>
        <taxon>Actinomycetes</taxon>
        <taxon>Propionibacteriales</taxon>
        <taxon>Kribbellaceae</taxon>
        <taxon>Kribbella</taxon>
    </lineage>
</organism>
<dbReference type="CDD" id="cd04301">
    <property type="entry name" value="NAT_SF"/>
    <property type="match status" value="1"/>
</dbReference>
<dbReference type="Proteomes" id="UP001500363">
    <property type="component" value="Unassembled WGS sequence"/>
</dbReference>
<gene>
    <name evidence="2" type="ORF">GCM10009741_77480</name>
</gene>
<reference evidence="3" key="1">
    <citation type="journal article" date="2019" name="Int. J. Syst. Evol. Microbiol.">
        <title>The Global Catalogue of Microorganisms (GCM) 10K type strain sequencing project: providing services to taxonomists for standard genome sequencing and annotation.</title>
        <authorList>
            <consortium name="The Broad Institute Genomics Platform"/>
            <consortium name="The Broad Institute Genome Sequencing Center for Infectious Disease"/>
            <person name="Wu L."/>
            <person name="Ma J."/>
        </authorList>
    </citation>
    <scope>NUCLEOTIDE SEQUENCE [LARGE SCALE GENOMIC DNA]</scope>
    <source>
        <strain evidence="3">JCM 14303</strain>
    </source>
</reference>
<dbReference type="RefSeq" id="WP_344183407.1">
    <property type="nucleotide sequence ID" value="NZ_BAAANC010000005.1"/>
</dbReference>
<name>A0ABP4NHD9_9ACTN</name>
<dbReference type="InterPro" id="IPR016181">
    <property type="entry name" value="Acyl_CoA_acyltransferase"/>
</dbReference>